<protein>
    <submittedName>
        <fullName evidence="2">Uncharacterized protein</fullName>
    </submittedName>
</protein>
<dbReference type="AlphaFoldDB" id="A0AA38PCP6"/>
<evidence type="ECO:0000313" key="2">
    <source>
        <dbReference type="EMBL" id="KAJ3840488.1"/>
    </source>
</evidence>
<accession>A0AA38PCP6</accession>
<comment type="caution">
    <text evidence="2">The sequence shown here is derived from an EMBL/GenBank/DDBJ whole genome shotgun (WGS) entry which is preliminary data.</text>
</comment>
<dbReference type="EMBL" id="MU806077">
    <property type="protein sequence ID" value="KAJ3840488.1"/>
    <property type="molecule type" value="Genomic_DNA"/>
</dbReference>
<name>A0AA38PCP6_9AGAR</name>
<sequence length="398" mass="44429">MDSNFKSEFHASSRKAPASSSSSFTQTPLNPHEANSQSNQNTESAEDIYYEKLAFNHDISVHYHKLCSEAYRNRFKMAHGIADMALIHDILALVDGRITDMQSTMSLPPNSSSPRKKLKRPAMDDVPPCSTSSQIHLSSHSNTNTSSDPDCKVEGKIMKPEIPKRNTSLYSSDNPLIHSTPATPLDLLTAHEETQVPHPLKTPAKKPCLKRTPAHGNPQMLSSTSNAPNSQATSVVTIISDDEEEDEDITISEPVKKPMAEKPDMLKELNDCRRKLSAALGRLPDEILPMRTLKQLSIQSPCDYKEFQAILADTSDIPERNTNERKAYVAHKWREIGSDFFQICIQYRLKEQISKASETYERKGVSGKTVTFRKIIATHGHSSAKPIDLRQFSFSGNP</sequence>
<proteinExistence type="predicted"/>
<dbReference type="Proteomes" id="UP001163846">
    <property type="component" value="Unassembled WGS sequence"/>
</dbReference>
<keyword evidence="3" id="KW-1185">Reference proteome</keyword>
<feature type="compositionally biased region" description="Polar residues" evidence="1">
    <location>
        <begin position="24"/>
        <end position="43"/>
    </location>
</feature>
<evidence type="ECO:0000256" key="1">
    <source>
        <dbReference type="SAM" id="MobiDB-lite"/>
    </source>
</evidence>
<feature type="compositionally biased region" description="Basic and acidic residues" evidence="1">
    <location>
        <begin position="1"/>
        <end position="11"/>
    </location>
</feature>
<organism evidence="2 3">
    <name type="scientific">Lentinula raphanica</name>
    <dbReference type="NCBI Taxonomy" id="153919"/>
    <lineage>
        <taxon>Eukaryota</taxon>
        <taxon>Fungi</taxon>
        <taxon>Dikarya</taxon>
        <taxon>Basidiomycota</taxon>
        <taxon>Agaricomycotina</taxon>
        <taxon>Agaricomycetes</taxon>
        <taxon>Agaricomycetidae</taxon>
        <taxon>Agaricales</taxon>
        <taxon>Marasmiineae</taxon>
        <taxon>Omphalotaceae</taxon>
        <taxon>Lentinula</taxon>
    </lineage>
</organism>
<feature type="compositionally biased region" description="Polar residues" evidence="1">
    <location>
        <begin position="103"/>
        <end position="113"/>
    </location>
</feature>
<feature type="compositionally biased region" description="Low complexity" evidence="1">
    <location>
        <begin position="130"/>
        <end position="147"/>
    </location>
</feature>
<gene>
    <name evidence="2" type="ORF">F5878DRAFT_613038</name>
</gene>
<feature type="region of interest" description="Disordered" evidence="1">
    <location>
        <begin position="103"/>
        <end position="153"/>
    </location>
</feature>
<evidence type="ECO:0000313" key="3">
    <source>
        <dbReference type="Proteomes" id="UP001163846"/>
    </source>
</evidence>
<reference evidence="2" key="1">
    <citation type="submission" date="2022-08" db="EMBL/GenBank/DDBJ databases">
        <authorList>
            <consortium name="DOE Joint Genome Institute"/>
            <person name="Min B."/>
            <person name="Riley R."/>
            <person name="Sierra-Patev S."/>
            <person name="Naranjo-Ortiz M."/>
            <person name="Looney B."/>
            <person name="Konkel Z."/>
            <person name="Slot J.C."/>
            <person name="Sakamoto Y."/>
            <person name="Steenwyk J.L."/>
            <person name="Rokas A."/>
            <person name="Carro J."/>
            <person name="Camarero S."/>
            <person name="Ferreira P."/>
            <person name="Molpeceres G."/>
            <person name="Ruiz-Duenas F.J."/>
            <person name="Serrano A."/>
            <person name="Henrissat B."/>
            <person name="Drula E."/>
            <person name="Hughes K.W."/>
            <person name="Mata J.L."/>
            <person name="Ishikawa N.K."/>
            <person name="Vargas-Isla R."/>
            <person name="Ushijima S."/>
            <person name="Smith C.A."/>
            <person name="Ahrendt S."/>
            <person name="Andreopoulos W."/>
            <person name="He G."/>
            <person name="Labutti K."/>
            <person name="Lipzen A."/>
            <person name="Ng V."/>
            <person name="Sandor L."/>
            <person name="Barry K."/>
            <person name="Martinez A.T."/>
            <person name="Xiao Y."/>
            <person name="Gibbons J.G."/>
            <person name="Terashima K."/>
            <person name="Hibbett D.S."/>
            <person name="Grigoriev I.V."/>
        </authorList>
    </citation>
    <scope>NUCLEOTIDE SEQUENCE</scope>
    <source>
        <strain evidence="2">TFB9207</strain>
    </source>
</reference>
<feature type="compositionally biased region" description="Low complexity" evidence="1">
    <location>
        <begin position="14"/>
        <end position="23"/>
    </location>
</feature>
<feature type="region of interest" description="Disordered" evidence="1">
    <location>
        <begin position="1"/>
        <end position="43"/>
    </location>
</feature>